<keyword evidence="3" id="KW-1185">Reference proteome</keyword>
<comment type="caution">
    <text evidence="2">The sequence shown here is derived from an EMBL/GenBank/DDBJ whole genome shotgun (WGS) entry which is preliminary data.</text>
</comment>
<accession>A0A3N4W4E6</accession>
<evidence type="ECO:0000256" key="1">
    <source>
        <dbReference type="SAM" id="Phobius"/>
    </source>
</evidence>
<dbReference type="AlphaFoldDB" id="A0A3N4W4E6"/>
<proteinExistence type="predicted"/>
<dbReference type="Proteomes" id="UP000281691">
    <property type="component" value="Unassembled WGS sequence"/>
</dbReference>
<dbReference type="RefSeq" id="WP_124210602.1">
    <property type="nucleotide sequence ID" value="NZ_CP016615.1"/>
</dbReference>
<sequence>MQFFKLMDYLKSWSVWVLALLAVLPQLNEQLQLISHNATATYTSVLALIGLLVRAIRQKK</sequence>
<organism evidence="2 3">
    <name type="scientific">Vespertiliibacter pulmonis</name>
    <dbReference type="NCBI Taxonomy" id="1443036"/>
    <lineage>
        <taxon>Bacteria</taxon>
        <taxon>Pseudomonadati</taxon>
        <taxon>Pseudomonadota</taxon>
        <taxon>Gammaproteobacteria</taxon>
        <taxon>Pasteurellales</taxon>
        <taxon>Pasteurellaceae</taxon>
        <taxon>Vespertiliibacter</taxon>
    </lineage>
</organism>
<gene>
    <name evidence="2" type="ORF">EDC46_0432</name>
</gene>
<name>A0A3N4W4E6_9PAST</name>
<evidence type="ECO:0000313" key="3">
    <source>
        <dbReference type="Proteomes" id="UP000281691"/>
    </source>
</evidence>
<evidence type="ECO:0000313" key="2">
    <source>
        <dbReference type="EMBL" id="RPE86041.1"/>
    </source>
</evidence>
<keyword evidence="1" id="KW-0812">Transmembrane</keyword>
<protein>
    <submittedName>
        <fullName evidence="2">Uncharacterized protein</fullName>
    </submittedName>
</protein>
<dbReference type="EMBL" id="RKQP01000001">
    <property type="protein sequence ID" value="RPE86041.1"/>
    <property type="molecule type" value="Genomic_DNA"/>
</dbReference>
<keyword evidence="1" id="KW-0472">Membrane</keyword>
<keyword evidence="1" id="KW-1133">Transmembrane helix</keyword>
<reference evidence="2 3" key="1">
    <citation type="submission" date="2018-11" db="EMBL/GenBank/DDBJ databases">
        <title>Genomic Encyclopedia of Type Strains, Phase IV (KMG-IV): sequencing the most valuable type-strain genomes for metagenomic binning, comparative biology and taxonomic classification.</title>
        <authorList>
            <person name="Goeker M."/>
        </authorList>
    </citation>
    <scope>NUCLEOTIDE SEQUENCE [LARGE SCALE GENOMIC DNA]</scope>
    <source>
        <strain evidence="2 3">DSM 27238</strain>
    </source>
</reference>
<feature type="transmembrane region" description="Helical" evidence="1">
    <location>
        <begin position="38"/>
        <end position="56"/>
    </location>
</feature>